<feature type="compositionally biased region" description="Basic and acidic residues" evidence="1">
    <location>
        <begin position="278"/>
        <end position="293"/>
    </location>
</feature>
<reference evidence="2" key="1">
    <citation type="submission" date="2021-02" db="EMBL/GenBank/DDBJ databases">
        <authorList>
            <person name="Dougan E. K."/>
            <person name="Rhodes N."/>
            <person name="Thang M."/>
            <person name="Chan C."/>
        </authorList>
    </citation>
    <scope>NUCLEOTIDE SEQUENCE</scope>
</reference>
<name>A0A813FWD3_POLGL</name>
<evidence type="ECO:0000256" key="1">
    <source>
        <dbReference type="SAM" id="MobiDB-lite"/>
    </source>
</evidence>
<feature type="non-terminal residue" evidence="2">
    <location>
        <position position="1"/>
    </location>
</feature>
<protein>
    <submittedName>
        <fullName evidence="2">Uncharacterized protein</fullName>
    </submittedName>
</protein>
<dbReference type="Proteomes" id="UP000654075">
    <property type="component" value="Unassembled WGS sequence"/>
</dbReference>
<sequence length="487" mass="51811">VTAQRELTSELDEVRRQNGWLRQHLDGEGEPEELRGVRSAEPRPKLEPAFPWSASRSVSSSQEIDAGLVGGADQYMPAEEELRILQANQAQAVNEALQVAWEAEAREHRSAQRRLQSLEACCLRPARQQLLRLADICTSWRHELLGLGAGQDRGRGDAGALPIVPSAQTLRALYDEDGAPGLRSLEDEQSFLRAQDLETRFSEAANAICACIEGLASESSRRLASLPAAAQAAVPQLPCCHGGSSAAARREPTAAESSGLQLRAERVALESELERLDLEARESARPQSHEPRGRRSSSLSRGVSFWGPAGAGVGSCDSSSVPPGSPGRTSSSAHQFQQSWPPSPRPRGHDDIIRGLGSTQRRGDGSSRESSVTLAAQEPRAAAFYGVGSASAWNASVAAPPGVGQLYRLDAREGASSTASRRSGTGKSPGLQLRGAAPVRQSGAPRQIAVGGRGSGSVSLDGLLDNPADRFDDYSLHRPLRSSRGLL</sequence>
<feature type="region of interest" description="Disordered" evidence="1">
    <location>
        <begin position="414"/>
        <end position="457"/>
    </location>
</feature>
<comment type="caution">
    <text evidence="2">The sequence shown here is derived from an EMBL/GenBank/DDBJ whole genome shotgun (WGS) entry which is preliminary data.</text>
</comment>
<proteinExistence type="predicted"/>
<dbReference type="EMBL" id="CAJNNV010026341">
    <property type="protein sequence ID" value="CAE8617941.1"/>
    <property type="molecule type" value="Genomic_DNA"/>
</dbReference>
<evidence type="ECO:0000313" key="3">
    <source>
        <dbReference type="Proteomes" id="UP000654075"/>
    </source>
</evidence>
<feature type="region of interest" description="Disordered" evidence="1">
    <location>
        <begin position="241"/>
        <end position="262"/>
    </location>
</feature>
<dbReference type="AlphaFoldDB" id="A0A813FWD3"/>
<accession>A0A813FWD3</accession>
<feature type="region of interest" description="Disordered" evidence="1">
    <location>
        <begin position="18"/>
        <end position="54"/>
    </location>
</feature>
<gene>
    <name evidence="2" type="ORF">PGLA1383_LOCUS35597</name>
</gene>
<keyword evidence="3" id="KW-1185">Reference proteome</keyword>
<feature type="region of interest" description="Disordered" evidence="1">
    <location>
        <begin position="278"/>
        <end position="374"/>
    </location>
</feature>
<feature type="compositionally biased region" description="Polar residues" evidence="1">
    <location>
        <begin position="415"/>
        <end position="426"/>
    </location>
</feature>
<organism evidence="2 3">
    <name type="scientific">Polarella glacialis</name>
    <name type="common">Dinoflagellate</name>
    <dbReference type="NCBI Taxonomy" id="89957"/>
    <lineage>
        <taxon>Eukaryota</taxon>
        <taxon>Sar</taxon>
        <taxon>Alveolata</taxon>
        <taxon>Dinophyceae</taxon>
        <taxon>Suessiales</taxon>
        <taxon>Suessiaceae</taxon>
        <taxon>Polarella</taxon>
    </lineage>
</organism>
<feature type="compositionally biased region" description="Basic and acidic residues" evidence="1">
    <location>
        <begin position="23"/>
        <end position="46"/>
    </location>
</feature>
<feature type="compositionally biased region" description="Polar residues" evidence="1">
    <location>
        <begin position="316"/>
        <end position="340"/>
    </location>
</feature>
<evidence type="ECO:0000313" key="2">
    <source>
        <dbReference type="EMBL" id="CAE8617941.1"/>
    </source>
</evidence>